<evidence type="ECO:0000313" key="1">
    <source>
        <dbReference type="EMBL" id="ERT06666.1"/>
    </source>
</evidence>
<proteinExistence type="predicted"/>
<reference evidence="1 2" key="1">
    <citation type="journal article" date="2013" name="Front. Microbiol.">
        <title>Comparative genomic analyses of the cyanobacterium, Lyngbya aestuarii BL J, a powerful hydrogen producer.</title>
        <authorList>
            <person name="Kothari A."/>
            <person name="Vaughn M."/>
            <person name="Garcia-Pichel F."/>
        </authorList>
    </citation>
    <scope>NUCLEOTIDE SEQUENCE [LARGE SCALE GENOMIC DNA]</scope>
    <source>
        <strain evidence="1 2">BL J</strain>
    </source>
</reference>
<accession>U7QJR5</accession>
<gene>
    <name evidence="1" type="ORF">M595_3323</name>
</gene>
<dbReference type="OrthoDB" id="439107at2"/>
<keyword evidence="2" id="KW-1185">Reference proteome</keyword>
<dbReference type="Proteomes" id="UP000017127">
    <property type="component" value="Unassembled WGS sequence"/>
</dbReference>
<dbReference type="EMBL" id="AUZM01000032">
    <property type="protein sequence ID" value="ERT06666.1"/>
    <property type="molecule type" value="Genomic_DNA"/>
</dbReference>
<name>U7QJR5_9CYAN</name>
<evidence type="ECO:0000313" key="2">
    <source>
        <dbReference type="Proteomes" id="UP000017127"/>
    </source>
</evidence>
<protein>
    <submittedName>
        <fullName evidence="1">Putative hemolysin-type calcium-binding region</fullName>
    </submittedName>
</protein>
<comment type="caution">
    <text evidence="1">The sequence shown here is derived from an EMBL/GenBank/DDBJ whole genome shotgun (WGS) entry which is preliminary data.</text>
</comment>
<dbReference type="AlphaFoldDB" id="U7QJR5"/>
<dbReference type="RefSeq" id="WP_023067061.1">
    <property type="nucleotide sequence ID" value="NZ_AUZM01000032.1"/>
</dbReference>
<organism evidence="1 2">
    <name type="scientific">Lyngbya aestuarii BL J</name>
    <dbReference type="NCBI Taxonomy" id="1348334"/>
    <lineage>
        <taxon>Bacteria</taxon>
        <taxon>Bacillati</taxon>
        <taxon>Cyanobacteriota</taxon>
        <taxon>Cyanophyceae</taxon>
        <taxon>Oscillatoriophycideae</taxon>
        <taxon>Oscillatoriales</taxon>
        <taxon>Microcoleaceae</taxon>
        <taxon>Lyngbya</taxon>
    </lineage>
</organism>
<sequence length="100" mass="11130">MTTLNFDENTYLQQHSDVADAVADGRLGSGFEHWVKFGFNEGRIPQIAFKENFYLDFNPDVTEAVTNGNFATGFEHYALFGASENRASVGSETREGSQLQ</sequence>